<name>A0A392UAM0_9FABA</name>
<protein>
    <submittedName>
        <fullName evidence="1">Uncharacterized protein</fullName>
    </submittedName>
</protein>
<comment type="caution">
    <text evidence="1">The sequence shown here is derived from an EMBL/GenBank/DDBJ whole genome shotgun (WGS) entry which is preliminary data.</text>
</comment>
<evidence type="ECO:0000313" key="1">
    <source>
        <dbReference type="EMBL" id="MCI68775.1"/>
    </source>
</evidence>
<dbReference type="AlphaFoldDB" id="A0A392UAM0"/>
<accession>A0A392UAM0</accession>
<proteinExistence type="predicted"/>
<evidence type="ECO:0000313" key="2">
    <source>
        <dbReference type="Proteomes" id="UP000265520"/>
    </source>
</evidence>
<dbReference type="Proteomes" id="UP000265520">
    <property type="component" value="Unassembled WGS sequence"/>
</dbReference>
<organism evidence="1 2">
    <name type="scientific">Trifolium medium</name>
    <dbReference type="NCBI Taxonomy" id="97028"/>
    <lineage>
        <taxon>Eukaryota</taxon>
        <taxon>Viridiplantae</taxon>
        <taxon>Streptophyta</taxon>
        <taxon>Embryophyta</taxon>
        <taxon>Tracheophyta</taxon>
        <taxon>Spermatophyta</taxon>
        <taxon>Magnoliopsida</taxon>
        <taxon>eudicotyledons</taxon>
        <taxon>Gunneridae</taxon>
        <taxon>Pentapetalae</taxon>
        <taxon>rosids</taxon>
        <taxon>fabids</taxon>
        <taxon>Fabales</taxon>
        <taxon>Fabaceae</taxon>
        <taxon>Papilionoideae</taxon>
        <taxon>50 kb inversion clade</taxon>
        <taxon>NPAAA clade</taxon>
        <taxon>Hologalegina</taxon>
        <taxon>IRL clade</taxon>
        <taxon>Trifolieae</taxon>
        <taxon>Trifolium</taxon>
    </lineage>
</organism>
<reference evidence="1 2" key="1">
    <citation type="journal article" date="2018" name="Front. Plant Sci.">
        <title>Red Clover (Trifolium pratense) and Zigzag Clover (T. medium) - A Picture of Genomic Similarities and Differences.</title>
        <authorList>
            <person name="Dluhosova J."/>
            <person name="Istvanek J."/>
            <person name="Nedelnik J."/>
            <person name="Repkova J."/>
        </authorList>
    </citation>
    <scope>NUCLEOTIDE SEQUENCE [LARGE SCALE GENOMIC DNA]</scope>
    <source>
        <strain evidence="2">cv. 10/8</strain>
        <tissue evidence="1">Leaf</tissue>
    </source>
</reference>
<feature type="non-terminal residue" evidence="1">
    <location>
        <position position="36"/>
    </location>
</feature>
<dbReference type="EMBL" id="LXQA010742762">
    <property type="protein sequence ID" value="MCI68775.1"/>
    <property type="molecule type" value="Genomic_DNA"/>
</dbReference>
<keyword evidence="2" id="KW-1185">Reference proteome</keyword>
<sequence length="36" mass="3785">MAPGAVLDGRQRSPGKVVASWSPVVASSRQLMADFL</sequence>